<gene>
    <name evidence="1" type="ORF">EFR84_27125</name>
</gene>
<evidence type="ECO:0000313" key="2">
    <source>
        <dbReference type="Proteomes" id="UP000278081"/>
    </source>
</evidence>
<dbReference type="RefSeq" id="WP_126911350.1">
    <property type="nucleotide sequence ID" value="NZ_ML133778.1"/>
</dbReference>
<sequence length="268" mass="31155">MKRSALYTGQVWHARLRPRRHRLRYRVFSLLLDLDELTALDRDLHLFGYNRWALFSFRDCDHGNGEAGALRSWVERQVSEAGVDARQLRIRVLCYPRILGYVFNPLTVFYCEASDGQVRAVLYEVCNTFHERHTYVIPVSGDESGAIRQSCAKELYVSPFVPMDCRYQFNLRPPGESVFVGIEESDRDGRLLTAAFSGKREEISDKRLLITFLRHPLMTVKVMGAIHWEALKIWLKRIPVHRHRPAAMRVASTIVSHLEQKNTENERV</sequence>
<evidence type="ECO:0000313" key="1">
    <source>
        <dbReference type="EMBL" id="RUL99325.1"/>
    </source>
</evidence>
<dbReference type="AlphaFoldDB" id="A0A3S0SST8"/>
<proteinExistence type="predicted"/>
<name>A0A3S0SST8_9HYPH</name>
<dbReference type="InterPro" id="IPR010775">
    <property type="entry name" value="DUF1365"/>
</dbReference>
<dbReference type="EMBL" id="RJTJ01000031">
    <property type="protein sequence ID" value="RUL99325.1"/>
    <property type="molecule type" value="Genomic_DNA"/>
</dbReference>
<accession>A0A3S0SST8</accession>
<dbReference type="Pfam" id="PF07103">
    <property type="entry name" value="DUF1365"/>
    <property type="match status" value="1"/>
</dbReference>
<dbReference type="OrthoDB" id="9778801at2"/>
<organism evidence="1 2">
    <name type="scientific">Rhizobium chutanense</name>
    <dbReference type="NCBI Taxonomy" id="2035448"/>
    <lineage>
        <taxon>Bacteria</taxon>
        <taxon>Pseudomonadati</taxon>
        <taxon>Pseudomonadota</taxon>
        <taxon>Alphaproteobacteria</taxon>
        <taxon>Hyphomicrobiales</taxon>
        <taxon>Rhizobiaceae</taxon>
        <taxon>Rhizobium/Agrobacterium group</taxon>
        <taxon>Rhizobium</taxon>
    </lineage>
</organism>
<dbReference type="PANTHER" id="PTHR33973">
    <property type="entry name" value="OS07G0153300 PROTEIN"/>
    <property type="match status" value="1"/>
</dbReference>
<reference evidence="1 2" key="1">
    <citation type="submission" date="2018-11" db="EMBL/GenBank/DDBJ databases">
        <title>Rhizobium chutanense sp. nov., isolated from root nodules of Phaseolus vulgaris in China.</title>
        <authorList>
            <person name="Huo Y."/>
        </authorList>
    </citation>
    <scope>NUCLEOTIDE SEQUENCE [LARGE SCALE GENOMIC DNA]</scope>
    <source>
        <strain evidence="1 2">C16</strain>
    </source>
</reference>
<protein>
    <submittedName>
        <fullName evidence="1">DUF1365 domain-containing protein</fullName>
    </submittedName>
</protein>
<dbReference type="PANTHER" id="PTHR33973:SF4">
    <property type="entry name" value="OS07G0153300 PROTEIN"/>
    <property type="match status" value="1"/>
</dbReference>
<dbReference type="Proteomes" id="UP000278081">
    <property type="component" value="Unassembled WGS sequence"/>
</dbReference>
<comment type="caution">
    <text evidence="1">The sequence shown here is derived from an EMBL/GenBank/DDBJ whole genome shotgun (WGS) entry which is preliminary data.</text>
</comment>